<evidence type="ECO:0000313" key="2">
    <source>
        <dbReference type="EMBL" id="RCV19224.1"/>
    </source>
</evidence>
<feature type="region of interest" description="Disordered" evidence="1">
    <location>
        <begin position="108"/>
        <end position="133"/>
    </location>
</feature>
<protein>
    <submittedName>
        <fullName evidence="2">Uncharacterized protein</fullName>
    </submittedName>
</protein>
<reference evidence="2" key="2">
    <citation type="submission" date="2015-07" db="EMBL/GenBank/DDBJ databases">
        <authorList>
            <person name="Noorani M."/>
        </authorList>
    </citation>
    <scope>NUCLEOTIDE SEQUENCE</scope>
    <source>
        <strain evidence="2">Yugu1</strain>
    </source>
</reference>
<organism evidence="2">
    <name type="scientific">Setaria italica</name>
    <name type="common">Foxtail millet</name>
    <name type="synonym">Panicum italicum</name>
    <dbReference type="NCBI Taxonomy" id="4555"/>
    <lineage>
        <taxon>Eukaryota</taxon>
        <taxon>Viridiplantae</taxon>
        <taxon>Streptophyta</taxon>
        <taxon>Embryophyta</taxon>
        <taxon>Tracheophyta</taxon>
        <taxon>Spermatophyta</taxon>
        <taxon>Magnoliopsida</taxon>
        <taxon>Liliopsida</taxon>
        <taxon>Poales</taxon>
        <taxon>Poaceae</taxon>
        <taxon>PACMAD clade</taxon>
        <taxon>Panicoideae</taxon>
        <taxon>Panicodae</taxon>
        <taxon>Paniceae</taxon>
        <taxon>Cenchrinae</taxon>
        <taxon>Setaria</taxon>
    </lineage>
</organism>
<evidence type="ECO:0000256" key="1">
    <source>
        <dbReference type="SAM" id="MobiDB-lite"/>
    </source>
</evidence>
<proteinExistence type="predicted"/>
<name>A0A368QN28_SETIT</name>
<dbReference type="AlphaFoldDB" id="A0A368QN28"/>
<accession>A0A368QN28</accession>
<dbReference type="EMBL" id="CM003530">
    <property type="protein sequence ID" value="RCV19224.1"/>
    <property type="molecule type" value="Genomic_DNA"/>
</dbReference>
<gene>
    <name evidence="2" type="ORF">SETIT_3G367200v2</name>
</gene>
<sequence>MACVTSCVHGIDRIRLAGSTHATLPGSYSLQAWLPWESRAHGTIGACSEAWAVRPYGTTGLSLAAMGGTGARHDRRLQRGMGGAAAWHDRPLRWGIGGTVGRCSQATGGAAGPYGGARAAQVDGGKGRAPEEP</sequence>
<reference evidence="2" key="1">
    <citation type="journal article" date="2012" name="Nat. Biotechnol.">
        <title>Reference genome sequence of the model plant Setaria.</title>
        <authorList>
            <person name="Bennetzen J.L."/>
            <person name="Schmutz J."/>
            <person name="Wang H."/>
            <person name="Percifield R."/>
            <person name="Hawkins J."/>
            <person name="Pontaroli A.C."/>
            <person name="Estep M."/>
            <person name="Feng L."/>
            <person name="Vaughn J.N."/>
            <person name="Grimwood J."/>
            <person name="Jenkins J."/>
            <person name="Barry K."/>
            <person name="Lindquist E."/>
            <person name="Hellsten U."/>
            <person name="Deshpande S."/>
            <person name="Wang X."/>
            <person name="Wu X."/>
            <person name="Mitros T."/>
            <person name="Triplett J."/>
            <person name="Yang X."/>
            <person name="Ye C.Y."/>
            <person name="Mauro-Herrera M."/>
            <person name="Wang L."/>
            <person name="Li P."/>
            <person name="Sharma M."/>
            <person name="Sharma R."/>
            <person name="Ronald P.C."/>
            <person name="Panaud O."/>
            <person name="Kellogg E.A."/>
            <person name="Brutnell T.P."/>
            <person name="Doust A.N."/>
            <person name="Tuskan G.A."/>
            <person name="Rokhsar D."/>
            <person name="Devos K.M."/>
        </authorList>
    </citation>
    <scope>NUCLEOTIDE SEQUENCE [LARGE SCALE GENOMIC DNA]</scope>
    <source>
        <strain evidence="2">Yugu1</strain>
    </source>
</reference>